<dbReference type="SUPFAM" id="SSF51735">
    <property type="entry name" value="NAD(P)-binding Rossmann-fold domains"/>
    <property type="match status" value="1"/>
</dbReference>
<dbReference type="GO" id="GO:0016616">
    <property type="term" value="F:oxidoreductase activity, acting on the CH-OH group of donors, NAD or NADP as acceptor"/>
    <property type="evidence" value="ECO:0007669"/>
    <property type="project" value="TreeGrafter"/>
</dbReference>
<sequence length="202" mass="22226">ANRGIGRELANHFQARDYDVNGTYRPQTRDDTSVVELKKQRVHTFEVDLTDEQSTNAAAVAYGERPLDVLVNRFYEMTAEDFVSHFNINKLGPFLVSKAFLPALSLSPLGKIINLPGKLVGVARKYGGNTPYRVSKINLNQLTKTMAVGLHEAGSKVATRGVHPGWLPTKMTGFQSGDDMDTRMKGLVETIEKLGTEEAGGF</sequence>
<evidence type="ECO:0000313" key="2">
    <source>
        <dbReference type="Proteomes" id="UP001175000"/>
    </source>
</evidence>
<accession>A0AA40C603</accession>
<reference evidence="1" key="1">
    <citation type="submission" date="2023-06" db="EMBL/GenBank/DDBJ databases">
        <title>Genome-scale phylogeny and comparative genomics of the fungal order Sordariales.</title>
        <authorList>
            <consortium name="Lawrence Berkeley National Laboratory"/>
            <person name="Hensen N."/>
            <person name="Bonometti L."/>
            <person name="Westerberg I."/>
            <person name="Brannstrom I.O."/>
            <person name="Guillou S."/>
            <person name="Cros-Aarteil S."/>
            <person name="Calhoun S."/>
            <person name="Haridas S."/>
            <person name="Kuo A."/>
            <person name="Mondo S."/>
            <person name="Pangilinan J."/>
            <person name="Riley R."/>
            <person name="Labutti K."/>
            <person name="Andreopoulos B."/>
            <person name="Lipzen A."/>
            <person name="Chen C."/>
            <person name="Yanf M."/>
            <person name="Daum C."/>
            <person name="Ng V."/>
            <person name="Clum A."/>
            <person name="Steindorff A."/>
            <person name="Ohm R."/>
            <person name="Martin F."/>
            <person name="Silar P."/>
            <person name="Natvig D."/>
            <person name="Lalanne C."/>
            <person name="Gautier V."/>
            <person name="Ament-Velasquez S.L."/>
            <person name="Kruys A."/>
            <person name="Hutchinson M.I."/>
            <person name="Powell A.J."/>
            <person name="Barry K."/>
            <person name="Miller A.N."/>
            <person name="Grigoriev I.V."/>
            <person name="Debuchy R."/>
            <person name="Gladieux P."/>
            <person name="Thoren M.H."/>
            <person name="Johannesson H."/>
        </authorList>
    </citation>
    <scope>NUCLEOTIDE SEQUENCE</scope>
    <source>
        <strain evidence="1">CBS 606.72</strain>
    </source>
</reference>
<dbReference type="InterPro" id="IPR002347">
    <property type="entry name" value="SDR_fam"/>
</dbReference>
<dbReference type="EMBL" id="JAULSU010000002">
    <property type="protein sequence ID" value="KAK0625969.1"/>
    <property type="molecule type" value="Genomic_DNA"/>
</dbReference>
<feature type="non-terminal residue" evidence="1">
    <location>
        <position position="202"/>
    </location>
</feature>
<gene>
    <name evidence="1" type="ORF">B0T14DRAFT_412511</name>
</gene>
<keyword evidence="2" id="KW-1185">Reference proteome</keyword>
<organism evidence="1 2">
    <name type="scientific">Immersiella caudata</name>
    <dbReference type="NCBI Taxonomy" id="314043"/>
    <lineage>
        <taxon>Eukaryota</taxon>
        <taxon>Fungi</taxon>
        <taxon>Dikarya</taxon>
        <taxon>Ascomycota</taxon>
        <taxon>Pezizomycotina</taxon>
        <taxon>Sordariomycetes</taxon>
        <taxon>Sordariomycetidae</taxon>
        <taxon>Sordariales</taxon>
        <taxon>Lasiosphaeriaceae</taxon>
        <taxon>Immersiella</taxon>
    </lineage>
</organism>
<proteinExistence type="predicted"/>
<comment type="caution">
    <text evidence="1">The sequence shown here is derived from an EMBL/GenBank/DDBJ whole genome shotgun (WGS) entry which is preliminary data.</text>
</comment>
<dbReference type="InterPro" id="IPR052184">
    <property type="entry name" value="SDR_enzymes"/>
</dbReference>
<dbReference type="Pfam" id="PF00106">
    <property type="entry name" value="adh_short"/>
    <property type="match status" value="1"/>
</dbReference>
<dbReference type="Gene3D" id="3.40.50.720">
    <property type="entry name" value="NAD(P)-binding Rossmann-like Domain"/>
    <property type="match status" value="1"/>
</dbReference>
<dbReference type="InterPro" id="IPR036291">
    <property type="entry name" value="NAD(P)-bd_dom_sf"/>
</dbReference>
<protein>
    <submittedName>
        <fullName evidence="1">Uncharacterized protein</fullName>
    </submittedName>
</protein>
<dbReference type="PANTHER" id="PTHR45458">
    <property type="entry name" value="SHORT-CHAIN DEHYDROGENASE/REDUCTASE SDR"/>
    <property type="match status" value="1"/>
</dbReference>
<feature type="non-terminal residue" evidence="1">
    <location>
        <position position="1"/>
    </location>
</feature>
<dbReference type="AlphaFoldDB" id="A0AA40C603"/>
<dbReference type="Proteomes" id="UP001175000">
    <property type="component" value="Unassembled WGS sequence"/>
</dbReference>
<dbReference type="PANTHER" id="PTHR45458:SF1">
    <property type="entry name" value="SHORT CHAIN DEHYDROGENASE"/>
    <property type="match status" value="1"/>
</dbReference>
<evidence type="ECO:0000313" key="1">
    <source>
        <dbReference type="EMBL" id="KAK0625969.1"/>
    </source>
</evidence>
<name>A0AA40C603_9PEZI</name>